<evidence type="ECO:0000313" key="1">
    <source>
        <dbReference type="EMBL" id="KPJ69249.1"/>
    </source>
</evidence>
<accession>A0A0S7Y3B3</accession>
<protein>
    <recommendedName>
        <fullName evidence="3">NodB homology domain-containing protein</fullName>
    </recommendedName>
</protein>
<reference evidence="1 2" key="1">
    <citation type="journal article" date="2015" name="Microbiome">
        <title>Genomic resolution of linkages in carbon, nitrogen, and sulfur cycling among widespread estuary sediment bacteria.</title>
        <authorList>
            <person name="Baker B.J."/>
            <person name="Lazar C.S."/>
            <person name="Teske A.P."/>
            <person name="Dick G.J."/>
        </authorList>
    </citation>
    <scope>NUCLEOTIDE SEQUENCE [LARGE SCALE GENOMIC DNA]</scope>
    <source>
        <strain evidence="1">DG_54_3</strain>
    </source>
</reference>
<evidence type="ECO:0000313" key="2">
    <source>
        <dbReference type="Proteomes" id="UP000051861"/>
    </source>
</evidence>
<proteinExistence type="predicted"/>
<evidence type="ECO:0008006" key="3">
    <source>
        <dbReference type="Google" id="ProtNLM"/>
    </source>
</evidence>
<organism evidence="1 2">
    <name type="scientific">candidate division WOR-1 bacterium DG_54_3</name>
    <dbReference type="NCBI Taxonomy" id="1703775"/>
    <lineage>
        <taxon>Bacteria</taxon>
        <taxon>Bacillati</taxon>
        <taxon>Saganbacteria</taxon>
    </lineage>
</organism>
<dbReference type="EMBL" id="LIZX01000028">
    <property type="protein sequence ID" value="KPJ69249.1"/>
    <property type="molecule type" value="Genomic_DNA"/>
</dbReference>
<dbReference type="Gene3D" id="3.20.20.370">
    <property type="entry name" value="Glycoside hydrolase/deacetylase"/>
    <property type="match status" value="1"/>
</dbReference>
<comment type="caution">
    <text evidence="1">The sequence shown here is derived from an EMBL/GenBank/DDBJ whole genome shotgun (WGS) entry which is preliminary data.</text>
</comment>
<sequence length="271" mass="31717">MLFFVFTVDGDWEGYYDSTLSEEKRKPNARRMLSWFDDEIQLAAKVLNGRFLHFIHTSPRVRDFFLQAEFISRWKEIEIKGGSIGIHCHEDDPRRAYFYDNQEKMEKAIGFLAEGLSEKGLQPMAYRGGYLAFSPKIIPILEENAIFLDFSCKPGRYLFHEGLLVSDWRGAPNNFYRMSYADHRKPGNSNLFEIPLGIYIEKDSLRRIWRKAKELKKREGKVIVSVLAHSYEFGSFARRLKIKLALLILRKYGKFVNAREILDLVKGEDKL</sequence>
<name>A0A0S7Y3B3_UNCSA</name>
<gene>
    <name evidence="1" type="ORF">AMJ44_04200</name>
</gene>
<dbReference type="Proteomes" id="UP000051861">
    <property type="component" value="Unassembled WGS sequence"/>
</dbReference>
<dbReference type="AlphaFoldDB" id="A0A0S7Y3B3"/>